<dbReference type="PROSITE" id="PS51083">
    <property type="entry name" value="ZF_HIT"/>
    <property type="match status" value="1"/>
</dbReference>
<dbReference type="GO" id="GO:0000492">
    <property type="term" value="P:box C/D snoRNP assembly"/>
    <property type="evidence" value="ECO:0007669"/>
    <property type="project" value="TreeGrafter"/>
</dbReference>
<sequence length="521" mass="59508">MTELQEENQSVEEEPMKKKKKVMPECEQCKNEISKYTCPKCTMKTCSIKCIKQHKIDKNCDGMRPAWAPVERISDYDDQQLIKDKEFLNSVQTIVKGTTSPAVLQPSKCVDFEQADELPKNGEVPSPPHLSVTPTDSELPHSERCLLKSAQQRRIWLKISSPNEACESRHEQFSDTIFWTLTIKFLREVKQPNADGLLEAIIDKEEGASEIEEHFYTVKNIPESLTVLTLLRQFLEPKPFSPVISPSELDSAKIRAFQEAGLEHILLYMKVPVGEKERYYIVDKSKTVLENLRNRFVVGHPILIVTLDNEFNQWEMLNETEAKELRESLRLETREKAKLEESSNNKPHGLPKHNRDFKNRGGRNKRNQKNRNNSRGDQKPVSNNSGFVPQNSQRGRRAAGFMPQNQNERAVGFVPLKNQQEITGIGPTRSAYGYPPQNYGFFGGASQGFYGNLRPPCPDYAQRHHFNQNYRAAQSAWNAAVRYNQPSYPKKNLEQQSTIQNPQAKKPSDPGSNLVADYDSS</sequence>
<feature type="domain" description="HIT-type" evidence="8">
    <location>
        <begin position="26"/>
        <end position="60"/>
    </location>
</feature>
<dbReference type="GO" id="GO:0008270">
    <property type="term" value="F:zinc ion binding"/>
    <property type="evidence" value="ECO:0007669"/>
    <property type="project" value="UniProtKB-UniRule"/>
</dbReference>
<keyword evidence="3" id="KW-0862">Zinc</keyword>
<feature type="region of interest" description="Disordered" evidence="7">
    <location>
        <begin position="487"/>
        <end position="521"/>
    </location>
</feature>
<evidence type="ECO:0000256" key="6">
    <source>
        <dbReference type="PROSITE-ProRule" id="PRU00453"/>
    </source>
</evidence>
<dbReference type="Pfam" id="PF04438">
    <property type="entry name" value="zf-HIT"/>
    <property type="match status" value="1"/>
</dbReference>
<feature type="compositionally biased region" description="Polar residues" evidence="7">
    <location>
        <begin position="380"/>
        <end position="393"/>
    </location>
</feature>
<feature type="compositionally biased region" description="Polar residues" evidence="7">
    <location>
        <begin position="494"/>
        <end position="503"/>
    </location>
</feature>
<dbReference type="PANTHER" id="PTHR13483">
    <property type="entry name" value="BOX C_D SNORNA PROTEIN 1-RELATED"/>
    <property type="match status" value="1"/>
</dbReference>
<dbReference type="InterPro" id="IPR057721">
    <property type="entry name" value="BCD1_alpha/beta"/>
</dbReference>
<dbReference type="GO" id="GO:0048254">
    <property type="term" value="P:snoRNA localization"/>
    <property type="evidence" value="ECO:0007669"/>
    <property type="project" value="TreeGrafter"/>
</dbReference>
<evidence type="ECO:0000313" key="10">
    <source>
        <dbReference type="WBParaSite" id="ACRNAN_scaffold2803.g12748.t1"/>
    </source>
</evidence>
<keyword evidence="1" id="KW-0479">Metal-binding</keyword>
<dbReference type="Proteomes" id="UP000887540">
    <property type="component" value="Unplaced"/>
</dbReference>
<comment type="function">
    <text evidence="4">Required for box C/D snoRNAs accumulation involved in snoRNA processing, snoRNA transport to the nucleolus and ribosome biogenesis.</text>
</comment>
<dbReference type="GO" id="GO:0000463">
    <property type="term" value="P:maturation of LSU-rRNA from tricistronic rRNA transcript (SSU-rRNA, 5.8S rRNA, LSU-rRNA)"/>
    <property type="evidence" value="ECO:0007669"/>
    <property type="project" value="TreeGrafter"/>
</dbReference>
<keyword evidence="9" id="KW-1185">Reference proteome</keyword>
<dbReference type="Pfam" id="PF25790">
    <property type="entry name" value="BCD1"/>
    <property type="match status" value="1"/>
</dbReference>
<dbReference type="InterPro" id="IPR007529">
    <property type="entry name" value="Znf_HIT"/>
</dbReference>
<dbReference type="AlphaFoldDB" id="A0A914DII3"/>
<evidence type="ECO:0000313" key="9">
    <source>
        <dbReference type="Proteomes" id="UP000887540"/>
    </source>
</evidence>
<keyword evidence="2 6" id="KW-0863">Zinc-finger</keyword>
<comment type="similarity">
    <text evidence="5">Belongs to the BCD1 family.</text>
</comment>
<evidence type="ECO:0000259" key="8">
    <source>
        <dbReference type="PROSITE" id="PS51083"/>
    </source>
</evidence>
<dbReference type="InterPro" id="IPR051639">
    <property type="entry name" value="BCD1"/>
</dbReference>
<feature type="compositionally biased region" description="Basic residues" evidence="7">
    <location>
        <begin position="360"/>
        <end position="369"/>
    </location>
</feature>
<feature type="region of interest" description="Disordered" evidence="7">
    <location>
        <begin position="335"/>
        <end position="396"/>
    </location>
</feature>
<reference evidence="10" key="1">
    <citation type="submission" date="2022-11" db="UniProtKB">
        <authorList>
            <consortium name="WormBaseParasite"/>
        </authorList>
    </citation>
    <scope>IDENTIFICATION</scope>
</reference>
<protein>
    <submittedName>
        <fullName evidence="10">HIT-type domain-containing protein</fullName>
    </submittedName>
</protein>
<evidence type="ECO:0000256" key="5">
    <source>
        <dbReference type="ARBA" id="ARBA00049654"/>
    </source>
</evidence>
<dbReference type="PANTHER" id="PTHR13483:SF11">
    <property type="entry name" value="ZINC FINGER HIT DOMAIN-CONTAINING PROTEIN 3"/>
    <property type="match status" value="1"/>
</dbReference>
<dbReference type="SUPFAM" id="SSF144232">
    <property type="entry name" value="HIT/MYND zinc finger-like"/>
    <property type="match status" value="1"/>
</dbReference>
<name>A0A914DII3_9BILA</name>
<evidence type="ECO:0000256" key="4">
    <source>
        <dbReference type="ARBA" id="ARBA00049598"/>
    </source>
</evidence>
<proteinExistence type="inferred from homology"/>
<dbReference type="GO" id="GO:0070761">
    <property type="term" value="C:pre-snoRNP complex"/>
    <property type="evidence" value="ECO:0007669"/>
    <property type="project" value="TreeGrafter"/>
</dbReference>
<dbReference type="WBParaSite" id="ACRNAN_scaffold2803.g12748.t1">
    <property type="protein sequence ID" value="ACRNAN_scaffold2803.g12748.t1"/>
    <property type="gene ID" value="ACRNAN_scaffold2803.g12748"/>
</dbReference>
<evidence type="ECO:0000256" key="7">
    <source>
        <dbReference type="SAM" id="MobiDB-lite"/>
    </source>
</evidence>
<evidence type="ECO:0000256" key="3">
    <source>
        <dbReference type="ARBA" id="ARBA00022833"/>
    </source>
</evidence>
<accession>A0A914DII3</accession>
<dbReference type="Gene3D" id="3.30.60.190">
    <property type="match status" value="1"/>
</dbReference>
<feature type="region of interest" description="Disordered" evidence="7">
    <location>
        <begin position="118"/>
        <end position="138"/>
    </location>
</feature>
<evidence type="ECO:0000256" key="2">
    <source>
        <dbReference type="ARBA" id="ARBA00022771"/>
    </source>
</evidence>
<organism evidence="9 10">
    <name type="scientific">Acrobeloides nanus</name>
    <dbReference type="NCBI Taxonomy" id="290746"/>
    <lineage>
        <taxon>Eukaryota</taxon>
        <taxon>Metazoa</taxon>
        <taxon>Ecdysozoa</taxon>
        <taxon>Nematoda</taxon>
        <taxon>Chromadorea</taxon>
        <taxon>Rhabditida</taxon>
        <taxon>Tylenchina</taxon>
        <taxon>Cephalobomorpha</taxon>
        <taxon>Cephaloboidea</taxon>
        <taxon>Cephalobidae</taxon>
        <taxon>Acrobeloides</taxon>
    </lineage>
</organism>
<dbReference type="CDD" id="cd23023">
    <property type="entry name" value="zf-HIT_BCD1"/>
    <property type="match status" value="1"/>
</dbReference>
<evidence type="ECO:0000256" key="1">
    <source>
        <dbReference type="ARBA" id="ARBA00022723"/>
    </source>
</evidence>
<dbReference type="GO" id="GO:0005634">
    <property type="term" value="C:nucleus"/>
    <property type="evidence" value="ECO:0007669"/>
    <property type="project" value="TreeGrafter"/>
</dbReference>